<comment type="caution">
    <text evidence="1">The sequence shown here is derived from an EMBL/GenBank/DDBJ whole genome shotgun (WGS) entry which is preliminary data.</text>
</comment>
<protein>
    <submittedName>
        <fullName evidence="1">Uncharacterized protein</fullName>
    </submittedName>
</protein>
<organism evidence="1 2">
    <name type="scientific">Dendrobium thyrsiflorum</name>
    <name type="common">Pinecone-like raceme dendrobium</name>
    <name type="synonym">Orchid</name>
    <dbReference type="NCBI Taxonomy" id="117978"/>
    <lineage>
        <taxon>Eukaryota</taxon>
        <taxon>Viridiplantae</taxon>
        <taxon>Streptophyta</taxon>
        <taxon>Embryophyta</taxon>
        <taxon>Tracheophyta</taxon>
        <taxon>Spermatophyta</taxon>
        <taxon>Magnoliopsida</taxon>
        <taxon>Liliopsida</taxon>
        <taxon>Asparagales</taxon>
        <taxon>Orchidaceae</taxon>
        <taxon>Epidendroideae</taxon>
        <taxon>Malaxideae</taxon>
        <taxon>Dendrobiinae</taxon>
        <taxon>Dendrobium</taxon>
    </lineage>
</organism>
<reference evidence="1 2" key="1">
    <citation type="journal article" date="2024" name="Plant Biotechnol. J.">
        <title>Dendrobium thyrsiflorum genome and its molecular insights into genes involved in important horticultural traits.</title>
        <authorList>
            <person name="Chen B."/>
            <person name="Wang J.Y."/>
            <person name="Zheng P.J."/>
            <person name="Li K.L."/>
            <person name="Liang Y.M."/>
            <person name="Chen X.F."/>
            <person name="Zhang C."/>
            <person name="Zhao X."/>
            <person name="He X."/>
            <person name="Zhang G.Q."/>
            <person name="Liu Z.J."/>
            <person name="Xu Q."/>
        </authorList>
    </citation>
    <scope>NUCLEOTIDE SEQUENCE [LARGE SCALE GENOMIC DNA]</scope>
    <source>
        <strain evidence="1">GZMU011</strain>
    </source>
</reference>
<evidence type="ECO:0000313" key="1">
    <source>
        <dbReference type="EMBL" id="KAL0929073.1"/>
    </source>
</evidence>
<evidence type="ECO:0000313" key="2">
    <source>
        <dbReference type="Proteomes" id="UP001552299"/>
    </source>
</evidence>
<gene>
    <name evidence="1" type="ORF">M5K25_001013</name>
</gene>
<sequence length="87" mass="9988">MNVDDKLLLSSLQHRGFPNLKHLKMKNYDDKDPIPEIVTERADCLTSWTMETKPEAKDGDPTTMSTFNFCMATLRFEEGRSVIPLLL</sequence>
<name>A0ABD0VYE7_DENTH</name>
<accession>A0ABD0VYE7</accession>
<dbReference type="AlphaFoldDB" id="A0ABD0VYE7"/>
<proteinExistence type="predicted"/>
<keyword evidence="2" id="KW-1185">Reference proteome</keyword>
<dbReference type="EMBL" id="JANQDX010000001">
    <property type="protein sequence ID" value="KAL0929073.1"/>
    <property type="molecule type" value="Genomic_DNA"/>
</dbReference>
<dbReference type="Proteomes" id="UP001552299">
    <property type="component" value="Unassembled WGS sequence"/>
</dbReference>